<evidence type="ECO:0000256" key="9">
    <source>
        <dbReference type="SAM" id="Phobius"/>
    </source>
</evidence>
<sequence>MKKDKSTKPELSKEEYLKSLFNGAKDELEAYIVSNDQLAADEEPEQADKEDEKSENKNEADIQNGLEIDSELGTPSVSNTNNGTDTPENFDNDGSDNNQSLEDSSLERETSGAGLSQNNGGEKPDEKESNVNEEIESPADRKTKSDLDDIEKRRMKRKRKLKMPGFFTRIFIILGVIIAVTAFSLSSFFTVDTIDVQGNKYFTDEEISNMAHASTGQNIIYKLNKGNMLNYLEKNPYIEEARVYRKLPSTIVINVKERIQIAALTYGDQFLIIDNKGTLLRITKTKPKLTIVTGFKVKKVKLGEPVEVNSPDLFKELLSLLKSMEAGDVYFTKINITELFITANVYDSLVVKSKYKDLKDNIDKGRLHKVLDELFKRNIKRGTITISSDGYASFTPEL</sequence>
<evidence type="ECO:0000256" key="5">
    <source>
        <dbReference type="ARBA" id="ARBA00022989"/>
    </source>
</evidence>
<dbReference type="EMBL" id="CP027228">
    <property type="protein sequence ID" value="AVM47639.1"/>
    <property type="molecule type" value="Genomic_DNA"/>
</dbReference>
<dbReference type="Proteomes" id="UP000237883">
    <property type="component" value="Chromosome"/>
</dbReference>
<feature type="transmembrane region" description="Helical" evidence="9">
    <location>
        <begin position="166"/>
        <end position="189"/>
    </location>
</feature>
<dbReference type="GO" id="GO:0051301">
    <property type="term" value="P:cell division"/>
    <property type="evidence" value="ECO:0007669"/>
    <property type="project" value="UniProtKB-KW"/>
</dbReference>
<keyword evidence="4 9" id="KW-0812">Transmembrane</keyword>
<gene>
    <name evidence="11" type="ORF">C5Q96_01640</name>
</gene>
<evidence type="ECO:0000313" key="12">
    <source>
        <dbReference type="Proteomes" id="UP000237883"/>
    </source>
</evidence>
<feature type="domain" description="POTRA" evidence="10">
    <location>
        <begin position="189"/>
        <end position="258"/>
    </location>
</feature>
<dbReference type="AlphaFoldDB" id="A0A2S0L302"/>
<dbReference type="RefSeq" id="WP_106056610.1">
    <property type="nucleotide sequence ID" value="NZ_CP027228.1"/>
</dbReference>
<evidence type="ECO:0000256" key="7">
    <source>
        <dbReference type="ARBA" id="ARBA00023306"/>
    </source>
</evidence>
<dbReference type="KEGG" id="mdv:C5Q96_01640"/>
<keyword evidence="7" id="KW-0131">Cell cycle</keyword>
<organism evidence="11 12">
    <name type="scientific">Mogibacterium diversum</name>
    <dbReference type="NCBI Taxonomy" id="114527"/>
    <lineage>
        <taxon>Bacteria</taxon>
        <taxon>Bacillati</taxon>
        <taxon>Bacillota</taxon>
        <taxon>Clostridia</taxon>
        <taxon>Peptostreptococcales</taxon>
        <taxon>Anaerovoracaceae</taxon>
        <taxon>Mogibacterium</taxon>
    </lineage>
</organism>
<evidence type="ECO:0000256" key="6">
    <source>
        <dbReference type="ARBA" id="ARBA00023136"/>
    </source>
</evidence>
<comment type="subcellular location">
    <subcellularLocation>
        <location evidence="1">Membrane</location>
    </subcellularLocation>
</comment>
<dbReference type="GeneID" id="78390954"/>
<feature type="region of interest" description="Disordered" evidence="8">
    <location>
        <begin position="33"/>
        <end position="151"/>
    </location>
</feature>
<keyword evidence="2" id="KW-1003">Cell membrane</keyword>
<dbReference type="InterPro" id="IPR050487">
    <property type="entry name" value="FtsQ_DivIB"/>
</dbReference>
<dbReference type="Gene3D" id="3.10.20.310">
    <property type="entry name" value="membrane protein fhac"/>
    <property type="match status" value="1"/>
</dbReference>
<evidence type="ECO:0000259" key="10">
    <source>
        <dbReference type="PROSITE" id="PS51779"/>
    </source>
</evidence>
<feature type="compositionally biased region" description="Basic and acidic residues" evidence="8">
    <location>
        <begin position="46"/>
        <end position="60"/>
    </location>
</feature>
<dbReference type="InterPro" id="IPR013685">
    <property type="entry name" value="POTRA_FtsQ_type"/>
</dbReference>
<evidence type="ECO:0000256" key="1">
    <source>
        <dbReference type="ARBA" id="ARBA00004370"/>
    </source>
</evidence>
<keyword evidence="3" id="KW-0132">Cell division</keyword>
<protein>
    <recommendedName>
        <fullName evidence="10">POTRA domain-containing protein</fullName>
    </recommendedName>
</protein>
<evidence type="ECO:0000256" key="2">
    <source>
        <dbReference type="ARBA" id="ARBA00022475"/>
    </source>
</evidence>
<dbReference type="PANTHER" id="PTHR37820:SF1">
    <property type="entry name" value="CELL DIVISION PROTEIN FTSQ"/>
    <property type="match status" value="1"/>
</dbReference>
<keyword evidence="6 9" id="KW-0472">Membrane</keyword>
<feature type="compositionally biased region" description="Basic and acidic residues" evidence="8">
    <location>
        <begin position="138"/>
        <end position="151"/>
    </location>
</feature>
<reference evidence="12" key="1">
    <citation type="submission" date="2018-02" db="EMBL/GenBank/DDBJ databases">
        <authorList>
            <person name="Holder M.E."/>
            <person name="Ajami N.J."/>
            <person name="Petrosino J.F."/>
        </authorList>
    </citation>
    <scope>NUCLEOTIDE SEQUENCE [LARGE SCALE GENOMIC DNA]</scope>
    <source>
        <strain evidence="12">CCUG 47132</strain>
    </source>
</reference>
<dbReference type="OrthoDB" id="1953902at2"/>
<evidence type="ECO:0000256" key="3">
    <source>
        <dbReference type="ARBA" id="ARBA00022618"/>
    </source>
</evidence>
<name>A0A2S0L302_9FIRM</name>
<accession>A0A2S0L302</accession>
<evidence type="ECO:0000313" key="11">
    <source>
        <dbReference type="EMBL" id="AVM47639.1"/>
    </source>
</evidence>
<keyword evidence="12" id="KW-1185">Reference proteome</keyword>
<keyword evidence="5 9" id="KW-1133">Transmembrane helix</keyword>
<evidence type="ECO:0000256" key="8">
    <source>
        <dbReference type="SAM" id="MobiDB-lite"/>
    </source>
</evidence>
<dbReference type="PANTHER" id="PTHR37820">
    <property type="entry name" value="CELL DIVISION PROTEIN DIVIB"/>
    <property type="match status" value="1"/>
</dbReference>
<dbReference type="PROSITE" id="PS51779">
    <property type="entry name" value="POTRA"/>
    <property type="match status" value="1"/>
</dbReference>
<dbReference type="InterPro" id="IPR034746">
    <property type="entry name" value="POTRA"/>
</dbReference>
<feature type="compositionally biased region" description="Polar residues" evidence="8">
    <location>
        <begin position="73"/>
        <end position="87"/>
    </location>
</feature>
<evidence type="ECO:0000256" key="4">
    <source>
        <dbReference type="ARBA" id="ARBA00022692"/>
    </source>
</evidence>
<dbReference type="Pfam" id="PF08478">
    <property type="entry name" value="POTRA_1"/>
    <property type="match status" value="1"/>
</dbReference>
<proteinExistence type="predicted"/>
<dbReference type="GO" id="GO:0005886">
    <property type="term" value="C:plasma membrane"/>
    <property type="evidence" value="ECO:0007669"/>
    <property type="project" value="TreeGrafter"/>
</dbReference>